<dbReference type="AlphaFoldDB" id="D7EAS9"/>
<accession>D7EAS9</accession>
<reference evidence="3 4" key="1">
    <citation type="submission" date="2010-06" db="EMBL/GenBank/DDBJ databases">
        <title>Complete sequence chromosome of Methanohalobium evestigatum Z-7303.</title>
        <authorList>
            <consortium name="US DOE Joint Genome Institute"/>
            <person name="Lucas S."/>
            <person name="Copeland A."/>
            <person name="Lapidus A."/>
            <person name="Cheng J.-F."/>
            <person name="Bruce D."/>
            <person name="Goodwin L."/>
            <person name="Pitluck S."/>
            <person name="Saunders E."/>
            <person name="Detter J.C."/>
            <person name="Han C."/>
            <person name="Tapia R."/>
            <person name="Land M."/>
            <person name="Hauser L."/>
            <person name="Kyrpides N."/>
            <person name="Mikhailova N."/>
            <person name="Sieprawska-Lupa M."/>
            <person name="Whitman W.B."/>
            <person name="Anderson I."/>
            <person name="Woyke T."/>
        </authorList>
    </citation>
    <scope>NUCLEOTIDE SEQUENCE [LARGE SCALE GENOMIC DNA]</scope>
    <source>
        <strain evidence="4">ATCC BAA-1072 / DSM 3721 / NBRC 107634 / OCM 161 / Z-7303</strain>
    </source>
</reference>
<feature type="region of interest" description="Disordered" evidence="1">
    <location>
        <begin position="461"/>
        <end position="504"/>
    </location>
</feature>
<dbReference type="Proteomes" id="UP000000391">
    <property type="component" value="Chromosome"/>
</dbReference>
<feature type="compositionally biased region" description="Polar residues" evidence="1">
    <location>
        <begin position="469"/>
        <end position="497"/>
    </location>
</feature>
<sequence length="529" mass="58923" precursor="true">MAKKTIFILLILIFGFCSSVTAYNLGDVEWVNEKTNTIHWGDSTNYNDYVITVKDFDYKESGKKYVSIEITKNGERKKLGALTVGESLSYRDKSGGDDVRVYIKEIKTNVDDWTGNMEDPTAKIQIQKRGLPDLKIHINTEKDTYDPKKSSNPSKIVADLKVENKGDAEINDVNLNIDTGGLELVEGELNHEIESIKKGKTSQTFTVKLDVPLLWDKKSFDISADASGYDINNDNFDDTESKSITIKKKWNLIVTKTVTEEIYMTDTAYVLVNVRNGGLCELNNINVNNPVTDKLELENNITSNKTISLEPDETTKKLYSYSLQPLEPGKYRLPDASASFKAPNSKKYDTTSDKPQIKINGPYLVFNKKVNSTSIVPGGHAKITIEIKNTGNKNTHVNVSDTDLPSNVEFVEGSKHFKDVVKSGNSKSFSYTVKFNNEGNVKLPAATLTFIDMEGYSGKKTSNRPEIWVNTSANTEKQTDNPDNSDGSTSGTTNQNKDGSKPVKQPGFTGLLAIAVFTCVYYIYRKQSK</sequence>
<keyword evidence="2" id="KW-1133">Transmembrane helix</keyword>
<proteinExistence type="predicted"/>
<evidence type="ECO:0000313" key="4">
    <source>
        <dbReference type="Proteomes" id="UP000000391"/>
    </source>
</evidence>
<dbReference type="PANTHER" id="PTHR12861">
    <property type="entry name" value="TRANSLOCON-ASSOCIATED PROTEIN, BETA SUBUNIT PRECURSOR TRAP-BETA SIGNAL SEQUENCE RECEPTOR BETA SUBUNIT"/>
    <property type="match status" value="1"/>
</dbReference>
<gene>
    <name evidence="3" type="ordered locus">Metev_1602</name>
</gene>
<dbReference type="HOGENOM" id="CLU_509625_0_0_2"/>
<name>D7EAS9_METEZ</name>
<dbReference type="OrthoDB" id="125550at2157"/>
<protein>
    <submittedName>
        <fullName evidence="3">Conserved repeat domain protein</fullName>
    </submittedName>
</protein>
<dbReference type="InterPro" id="IPR013783">
    <property type="entry name" value="Ig-like_fold"/>
</dbReference>
<dbReference type="PANTHER" id="PTHR12861:SF3">
    <property type="entry name" value="TRANSLOCON-ASSOCIATED PROTEIN SUBUNIT BETA"/>
    <property type="match status" value="1"/>
</dbReference>
<dbReference type="RefSeq" id="WP_013195011.1">
    <property type="nucleotide sequence ID" value="NC_014253.1"/>
</dbReference>
<evidence type="ECO:0000256" key="2">
    <source>
        <dbReference type="SAM" id="Phobius"/>
    </source>
</evidence>
<organism evidence="3 4">
    <name type="scientific">Methanohalobium evestigatum (strain ATCC BAA-1072 / DSM 3721 / NBRC 107634 / OCM 161 / Z-7303)</name>
    <dbReference type="NCBI Taxonomy" id="644295"/>
    <lineage>
        <taxon>Archaea</taxon>
        <taxon>Methanobacteriati</taxon>
        <taxon>Methanobacteriota</taxon>
        <taxon>Stenosarchaea group</taxon>
        <taxon>Methanomicrobia</taxon>
        <taxon>Methanosarcinales</taxon>
        <taxon>Methanosarcinaceae</taxon>
        <taxon>Methanohalobium</taxon>
    </lineage>
</organism>
<keyword evidence="4" id="KW-1185">Reference proteome</keyword>
<dbReference type="STRING" id="644295.Metev_1602"/>
<dbReference type="EMBL" id="CP002069">
    <property type="protein sequence ID" value="ADI74446.1"/>
    <property type="molecule type" value="Genomic_DNA"/>
</dbReference>
<dbReference type="Gene3D" id="2.60.40.10">
    <property type="entry name" value="Immunoglobulins"/>
    <property type="match status" value="1"/>
</dbReference>
<evidence type="ECO:0000256" key="1">
    <source>
        <dbReference type="SAM" id="MobiDB-lite"/>
    </source>
</evidence>
<feature type="transmembrane region" description="Helical" evidence="2">
    <location>
        <begin position="507"/>
        <end position="524"/>
    </location>
</feature>
<keyword evidence="2" id="KW-0812">Transmembrane</keyword>
<dbReference type="KEGG" id="mev:Metev_1602"/>
<keyword evidence="2" id="KW-0472">Membrane</keyword>
<evidence type="ECO:0000313" key="3">
    <source>
        <dbReference type="EMBL" id="ADI74446.1"/>
    </source>
</evidence>
<dbReference type="GeneID" id="9347243"/>